<accession>A0A0M9B739</accession>
<reference evidence="1 2" key="1">
    <citation type="submission" date="2016-11" db="EMBL/GenBank/DDBJ databases">
        <title>Complete Genome Sequence of Bradyrhizobium sp. strain J5, an isolated from soybean nodule in Hokkaido.</title>
        <authorList>
            <person name="Kanehara K."/>
        </authorList>
    </citation>
    <scope>NUCLEOTIDE SEQUENCE [LARGE SCALE GENOMIC DNA]</scope>
    <source>
        <strain evidence="1 2">J5</strain>
    </source>
</reference>
<name>A0A0M9B739_BRAJP</name>
<dbReference type="EMBL" id="CP017637">
    <property type="protein sequence ID" value="APG15329.1"/>
    <property type="molecule type" value="Genomic_DNA"/>
</dbReference>
<dbReference type="PATRIC" id="fig|375.38.peg.5845"/>
<evidence type="ECO:0000313" key="2">
    <source>
        <dbReference type="Proteomes" id="UP000181962"/>
    </source>
</evidence>
<proteinExistence type="predicted"/>
<sequence length="188" mass="20479">MSSGGACIGAIDDPGHHVALGLLASTCIGDLFFLPGGILNIRVLEHGLAHVMDRHEGLRLRVARTDDGLRLTIGPSVAERLVEEIDLVGMTGLECRPYRKNDQAFVEQKNGAVVREMVGYIHARMVVFNAPFSYNLTTLDLKIALASFGLHLFEPCQLRFARLGCLGQLSASMLDSPYVLRAPPALLR</sequence>
<dbReference type="Proteomes" id="UP000181962">
    <property type="component" value="Chromosome"/>
</dbReference>
<organism evidence="1 2">
    <name type="scientific">Bradyrhizobium japonicum</name>
    <dbReference type="NCBI Taxonomy" id="375"/>
    <lineage>
        <taxon>Bacteria</taxon>
        <taxon>Pseudomonadati</taxon>
        <taxon>Pseudomonadota</taxon>
        <taxon>Alphaproteobacteria</taxon>
        <taxon>Hyphomicrobiales</taxon>
        <taxon>Nitrobacteraceae</taxon>
        <taxon>Bradyrhizobium</taxon>
    </lineage>
</organism>
<dbReference type="AlphaFoldDB" id="A0A0M9B739"/>
<protein>
    <submittedName>
        <fullName evidence="1">Uncharacterized protein</fullName>
    </submittedName>
</protein>
<evidence type="ECO:0000313" key="1">
    <source>
        <dbReference type="EMBL" id="APG15329.1"/>
    </source>
</evidence>
<gene>
    <name evidence="1" type="ORF">BKD09_44265</name>
</gene>